<dbReference type="Proteomes" id="UP000245469">
    <property type="component" value="Unassembled WGS sequence"/>
</dbReference>
<dbReference type="Gene3D" id="3.90.1150.30">
    <property type="match status" value="1"/>
</dbReference>
<gene>
    <name evidence="1" type="ORF">BXY45_108141</name>
</gene>
<dbReference type="Pfam" id="PF04237">
    <property type="entry name" value="YjbR"/>
    <property type="match status" value="1"/>
</dbReference>
<organism evidence="1 2">
    <name type="scientific">Quadrisphaera granulorum</name>
    <dbReference type="NCBI Taxonomy" id="317664"/>
    <lineage>
        <taxon>Bacteria</taxon>
        <taxon>Bacillati</taxon>
        <taxon>Actinomycetota</taxon>
        <taxon>Actinomycetes</taxon>
        <taxon>Kineosporiales</taxon>
        <taxon>Kineosporiaceae</taxon>
        <taxon>Quadrisphaera</taxon>
    </lineage>
</organism>
<keyword evidence="2" id="KW-1185">Reference proteome</keyword>
<evidence type="ECO:0000313" key="1">
    <source>
        <dbReference type="EMBL" id="PWJ54234.1"/>
    </source>
</evidence>
<accession>A0A316ABJ6</accession>
<dbReference type="AlphaFoldDB" id="A0A316ABJ6"/>
<dbReference type="InterPro" id="IPR058532">
    <property type="entry name" value="YjbR/MT2646/Rv2570-like"/>
</dbReference>
<name>A0A316ABJ6_9ACTN</name>
<proteinExistence type="predicted"/>
<comment type="caution">
    <text evidence="1">The sequence shown here is derived from an EMBL/GenBank/DDBJ whole genome shotgun (WGS) entry which is preliminary data.</text>
</comment>
<dbReference type="InterPro" id="IPR038056">
    <property type="entry name" value="YjbR-like_sf"/>
</dbReference>
<evidence type="ECO:0008006" key="3">
    <source>
        <dbReference type="Google" id="ProtNLM"/>
    </source>
</evidence>
<dbReference type="EMBL" id="QGDQ01000008">
    <property type="protein sequence ID" value="PWJ54234.1"/>
    <property type="molecule type" value="Genomic_DNA"/>
</dbReference>
<dbReference type="SUPFAM" id="SSF142906">
    <property type="entry name" value="YjbR-like"/>
    <property type="match status" value="1"/>
</dbReference>
<protein>
    <recommendedName>
        <fullName evidence="3">YjbR protein</fullName>
    </recommendedName>
</protein>
<reference evidence="1 2" key="1">
    <citation type="submission" date="2018-03" db="EMBL/GenBank/DDBJ databases">
        <title>Genomic Encyclopedia of Archaeal and Bacterial Type Strains, Phase II (KMG-II): from individual species to whole genera.</title>
        <authorList>
            <person name="Goeker M."/>
        </authorList>
    </citation>
    <scope>NUCLEOTIDE SEQUENCE [LARGE SCALE GENOMIC DNA]</scope>
    <source>
        <strain evidence="1 2">DSM 44889</strain>
    </source>
</reference>
<evidence type="ECO:0000313" key="2">
    <source>
        <dbReference type="Proteomes" id="UP000245469"/>
    </source>
</evidence>
<sequence length="113" mass="12954">MFVADEDDVRRLALALPDTTEKPSWGTPGFRVHDKLFARLHDEPGILALRRPSIEDAEELAVADPVAFFRTSHYTGYPYVLARLAELEVDELAEVLREAWEVQAPRSLREQHR</sequence>